<dbReference type="EMBL" id="QSII01000018">
    <property type="protein sequence ID" value="RHC83228.1"/>
    <property type="molecule type" value="Genomic_DNA"/>
</dbReference>
<evidence type="ECO:0000313" key="1">
    <source>
        <dbReference type="EMBL" id="RHC83228.1"/>
    </source>
</evidence>
<dbReference type="Proteomes" id="UP000286260">
    <property type="component" value="Unassembled WGS sequence"/>
</dbReference>
<accession>A0A3E4ZJL4</accession>
<reference evidence="1 2" key="1">
    <citation type="submission" date="2018-08" db="EMBL/GenBank/DDBJ databases">
        <title>A genome reference for cultivated species of the human gut microbiota.</title>
        <authorList>
            <person name="Zou Y."/>
            <person name="Xue W."/>
            <person name="Luo G."/>
        </authorList>
    </citation>
    <scope>NUCLEOTIDE SEQUENCE [LARGE SCALE GENOMIC DNA]</scope>
    <source>
        <strain evidence="1 2">AM34-17</strain>
    </source>
</reference>
<protein>
    <submittedName>
        <fullName evidence="1">Uncharacterized protein</fullName>
    </submittedName>
</protein>
<comment type="caution">
    <text evidence="1">The sequence shown here is derived from an EMBL/GenBank/DDBJ whole genome shotgun (WGS) entry which is preliminary data.</text>
</comment>
<sequence>MKQHKVLDHKEVSFITKPEPQIIKQNIANTKQLILEITDCCNLDCHCYLCPSPSNYEIVIGRLNLCHIK</sequence>
<dbReference type="AlphaFoldDB" id="A0A3E4ZJL4"/>
<gene>
    <name evidence="1" type="ORF">DW828_12805</name>
</gene>
<evidence type="ECO:0000313" key="2">
    <source>
        <dbReference type="Proteomes" id="UP000286260"/>
    </source>
</evidence>
<organism evidence="1 2">
    <name type="scientific">Parabacteroides merdae</name>
    <dbReference type="NCBI Taxonomy" id="46503"/>
    <lineage>
        <taxon>Bacteria</taxon>
        <taxon>Pseudomonadati</taxon>
        <taxon>Bacteroidota</taxon>
        <taxon>Bacteroidia</taxon>
        <taxon>Bacteroidales</taxon>
        <taxon>Tannerellaceae</taxon>
        <taxon>Parabacteroides</taxon>
    </lineage>
</organism>
<proteinExistence type="predicted"/>
<name>A0A3E4ZJL4_9BACT</name>